<dbReference type="EMBL" id="BPQB01000014">
    <property type="protein sequence ID" value="GJE89757.1"/>
    <property type="molecule type" value="Genomic_DNA"/>
</dbReference>
<reference evidence="2 3" key="1">
    <citation type="submission" date="2021-08" db="EMBL/GenBank/DDBJ databases">
        <title>Draft Genome Sequence of Phanerochaete sordida strain YK-624.</title>
        <authorList>
            <person name="Mori T."/>
            <person name="Dohra H."/>
            <person name="Suzuki T."/>
            <person name="Kawagishi H."/>
            <person name="Hirai H."/>
        </authorList>
    </citation>
    <scope>NUCLEOTIDE SEQUENCE [LARGE SCALE GENOMIC DNA]</scope>
    <source>
        <strain evidence="2 3">YK-624</strain>
    </source>
</reference>
<organism evidence="2 3">
    <name type="scientific">Phanerochaete sordida</name>
    <dbReference type="NCBI Taxonomy" id="48140"/>
    <lineage>
        <taxon>Eukaryota</taxon>
        <taxon>Fungi</taxon>
        <taxon>Dikarya</taxon>
        <taxon>Basidiomycota</taxon>
        <taxon>Agaricomycotina</taxon>
        <taxon>Agaricomycetes</taxon>
        <taxon>Polyporales</taxon>
        <taxon>Phanerochaetaceae</taxon>
        <taxon>Phanerochaete</taxon>
    </lineage>
</organism>
<accession>A0A9P3LDB7</accession>
<evidence type="ECO:0000313" key="2">
    <source>
        <dbReference type="EMBL" id="GJE89757.1"/>
    </source>
</evidence>
<sequence length="543" mass="53271">MSRTSASIHKLRSPASRDACFGASRAGCRSRVPIHAYPPSMMCEPVSRTAASQARKGLCCMKSGSFCRIWACTTRSAARAPPSMRCTAPFRQAAGAPVASYDTPARHTHLVAQLEHTASLRQRASSLSLGGRSGEHLACRRRATAPARTHSLLPPPKGETGNGLASPSWRVLRPRRDVATRAAVPPCWTRGPVPLRAVLAALLAPQACRPAQACPRINTRADVGETASFASSLPSGLLRLPQPILESPNLCSTSTNRTMKLSPTHVLVALGAASGVLASPLVSASPLTSVFVSDTALPASSSPSLATGTGGFVSDTAVAASSSPSLATGTGGFVSDTAVAASSSPTLAKGTGGFVSDTAVAASSSPTLAKGTGGFVSGTAVAASSSPTLATGTGGFVSDSATAASSSPTLVNALEVSSVFVSGTAPPASSSPSLATGTGGFVSSTAVAASSSPSLATGTGGFVSDTAVAASSSPTLATGTGGFVSDTAVAASSSPTLAKGTGGFVSGTASPASSSPSLATGTGGFVSDTAAAASSSPTLGTGF</sequence>
<dbReference type="Proteomes" id="UP000703269">
    <property type="component" value="Unassembled WGS sequence"/>
</dbReference>
<gene>
    <name evidence="2" type="ORF">PsYK624_058630</name>
</gene>
<evidence type="ECO:0000256" key="1">
    <source>
        <dbReference type="SAM" id="MobiDB-lite"/>
    </source>
</evidence>
<proteinExistence type="predicted"/>
<name>A0A9P3LDB7_9APHY</name>
<dbReference type="AlphaFoldDB" id="A0A9P3LDB7"/>
<evidence type="ECO:0000313" key="3">
    <source>
        <dbReference type="Proteomes" id="UP000703269"/>
    </source>
</evidence>
<protein>
    <submittedName>
        <fullName evidence="2">Uncharacterized protein</fullName>
    </submittedName>
</protein>
<comment type="caution">
    <text evidence="2">The sequence shown here is derived from an EMBL/GenBank/DDBJ whole genome shotgun (WGS) entry which is preliminary data.</text>
</comment>
<keyword evidence="3" id="KW-1185">Reference proteome</keyword>
<feature type="region of interest" description="Disordered" evidence="1">
    <location>
        <begin position="144"/>
        <end position="167"/>
    </location>
</feature>